<sequence>MPGLSLNERRFQALRTLNASLQLASRNLQTPADLFEFGDSSWGLGDMADIVRLPFPAAPFWEGLVKLTSTFRYIEVPEGEHRAKFIGIPGGPNHDDLLENIEHDATAFGGEEFDNFNQSIHAFMKRVNGIRQSVLEEDDFVAAVSNDGVLQDMYELGRDIRREVNRAISLLLATYPAVNLYLATGPGIHHFNEQIGLWTTHAISCRLNEMKNLKVIYKDIFGTMPPDSWFA</sequence>
<proteinExistence type="predicted"/>
<dbReference type="EMBL" id="MU004202">
    <property type="protein sequence ID" value="KAF2488611.1"/>
    <property type="molecule type" value="Genomic_DNA"/>
</dbReference>
<evidence type="ECO:0000313" key="2">
    <source>
        <dbReference type="Proteomes" id="UP000799750"/>
    </source>
</evidence>
<organism evidence="1 2">
    <name type="scientific">Lophium mytilinum</name>
    <dbReference type="NCBI Taxonomy" id="390894"/>
    <lineage>
        <taxon>Eukaryota</taxon>
        <taxon>Fungi</taxon>
        <taxon>Dikarya</taxon>
        <taxon>Ascomycota</taxon>
        <taxon>Pezizomycotina</taxon>
        <taxon>Dothideomycetes</taxon>
        <taxon>Pleosporomycetidae</taxon>
        <taxon>Mytilinidiales</taxon>
        <taxon>Mytilinidiaceae</taxon>
        <taxon>Lophium</taxon>
    </lineage>
</organism>
<evidence type="ECO:0000313" key="1">
    <source>
        <dbReference type="EMBL" id="KAF2488611.1"/>
    </source>
</evidence>
<protein>
    <submittedName>
        <fullName evidence="1">Uncharacterized protein</fullName>
    </submittedName>
</protein>
<keyword evidence="2" id="KW-1185">Reference proteome</keyword>
<name>A0A6A6Q948_9PEZI</name>
<reference evidence="1" key="1">
    <citation type="journal article" date="2020" name="Stud. Mycol.">
        <title>101 Dothideomycetes genomes: a test case for predicting lifestyles and emergence of pathogens.</title>
        <authorList>
            <person name="Haridas S."/>
            <person name="Albert R."/>
            <person name="Binder M."/>
            <person name="Bloem J."/>
            <person name="Labutti K."/>
            <person name="Salamov A."/>
            <person name="Andreopoulos B."/>
            <person name="Baker S."/>
            <person name="Barry K."/>
            <person name="Bills G."/>
            <person name="Bluhm B."/>
            <person name="Cannon C."/>
            <person name="Castanera R."/>
            <person name="Culley D."/>
            <person name="Daum C."/>
            <person name="Ezra D."/>
            <person name="Gonzalez J."/>
            <person name="Henrissat B."/>
            <person name="Kuo A."/>
            <person name="Liang C."/>
            <person name="Lipzen A."/>
            <person name="Lutzoni F."/>
            <person name="Magnuson J."/>
            <person name="Mondo S."/>
            <person name="Nolan M."/>
            <person name="Ohm R."/>
            <person name="Pangilinan J."/>
            <person name="Park H.-J."/>
            <person name="Ramirez L."/>
            <person name="Alfaro M."/>
            <person name="Sun H."/>
            <person name="Tritt A."/>
            <person name="Yoshinaga Y."/>
            <person name="Zwiers L.-H."/>
            <person name="Turgeon B."/>
            <person name="Goodwin S."/>
            <person name="Spatafora J."/>
            <person name="Crous P."/>
            <person name="Grigoriev I."/>
        </authorList>
    </citation>
    <scope>NUCLEOTIDE SEQUENCE</scope>
    <source>
        <strain evidence="1">CBS 269.34</strain>
    </source>
</reference>
<accession>A0A6A6Q948</accession>
<dbReference type="AlphaFoldDB" id="A0A6A6Q948"/>
<gene>
    <name evidence="1" type="ORF">BU16DRAFT_568135</name>
</gene>
<dbReference type="Proteomes" id="UP000799750">
    <property type="component" value="Unassembled WGS sequence"/>
</dbReference>